<evidence type="ECO:0000313" key="3">
    <source>
        <dbReference type="Proteomes" id="UP001066276"/>
    </source>
</evidence>
<evidence type="ECO:0000313" key="2">
    <source>
        <dbReference type="EMBL" id="KAJ1143539.1"/>
    </source>
</evidence>
<protein>
    <submittedName>
        <fullName evidence="2">Uncharacterized protein</fullName>
    </submittedName>
</protein>
<accession>A0AAV7QWX2</accession>
<comment type="caution">
    <text evidence="2">The sequence shown here is derived from an EMBL/GenBank/DDBJ whole genome shotgun (WGS) entry which is preliminary data.</text>
</comment>
<keyword evidence="1" id="KW-1133">Transmembrane helix</keyword>
<reference evidence="2" key="1">
    <citation type="journal article" date="2022" name="bioRxiv">
        <title>Sequencing and chromosome-scale assembly of the giantPleurodeles waltlgenome.</title>
        <authorList>
            <person name="Brown T."/>
            <person name="Elewa A."/>
            <person name="Iarovenko S."/>
            <person name="Subramanian E."/>
            <person name="Araus A.J."/>
            <person name="Petzold A."/>
            <person name="Susuki M."/>
            <person name="Suzuki K.-i.T."/>
            <person name="Hayashi T."/>
            <person name="Toyoda A."/>
            <person name="Oliveira C."/>
            <person name="Osipova E."/>
            <person name="Leigh N.D."/>
            <person name="Simon A."/>
            <person name="Yun M.H."/>
        </authorList>
    </citation>
    <scope>NUCLEOTIDE SEQUENCE</scope>
    <source>
        <strain evidence="2">20211129_DDA</strain>
        <tissue evidence="2">Liver</tissue>
    </source>
</reference>
<dbReference type="Proteomes" id="UP001066276">
    <property type="component" value="Chromosome 6"/>
</dbReference>
<dbReference type="AlphaFoldDB" id="A0AAV7QWX2"/>
<name>A0AAV7QWX2_PLEWA</name>
<organism evidence="2 3">
    <name type="scientific">Pleurodeles waltl</name>
    <name type="common">Iberian ribbed newt</name>
    <dbReference type="NCBI Taxonomy" id="8319"/>
    <lineage>
        <taxon>Eukaryota</taxon>
        <taxon>Metazoa</taxon>
        <taxon>Chordata</taxon>
        <taxon>Craniata</taxon>
        <taxon>Vertebrata</taxon>
        <taxon>Euteleostomi</taxon>
        <taxon>Amphibia</taxon>
        <taxon>Batrachia</taxon>
        <taxon>Caudata</taxon>
        <taxon>Salamandroidea</taxon>
        <taxon>Salamandridae</taxon>
        <taxon>Pleurodelinae</taxon>
        <taxon>Pleurodeles</taxon>
    </lineage>
</organism>
<dbReference type="EMBL" id="JANPWB010000010">
    <property type="protein sequence ID" value="KAJ1143539.1"/>
    <property type="molecule type" value="Genomic_DNA"/>
</dbReference>
<evidence type="ECO:0000256" key="1">
    <source>
        <dbReference type="SAM" id="Phobius"/>
    </source>
</evidence>
<keyword evidence="3" id="KW-1185">Reference proteome</keyword>
<keyword evidence="1" id="KW-0472">Membrane</keyword>
<feature type="transmembrane region" description="Helical" evidence="1">
    <location>
        <begin position="6"/>
        <end position="27"/>
    </location>
</feature>
<keyword evidence="1" id="KW-0812">Transmembrane</keyword>
<proteinExistence type="predicted"/>
<sequence length="141" mass="15818">MAQWVCSLMAIGMIVIFLIRFCSLPLAPCFRYIRRGVFVLVKIPLQPHGYNTFHRICNSANKAWREVGGVMLHFPRDKTADRVLKLRRAGAALLSGPRRGSAHVQPLHATEKPLTATIVEQSFQAKLEAFLGFTEPFQGRG</sequence>
<gene>
    <name evidence="2" type="ORF">NDU88_009847</name>
</gene>